<dbReference type="Pfam" id="PF00072">
    <property type="entry name" value="Response_reg"/>
    <property type="match status" value="1"/>
</dbReference>
<protein>
    <submittedName>
        <fullName evidence="4">Response regulator transcription factor</fullName>
    </submittedName>
</protein>
<reference evidence="4 5" key="1">
    <citation type="submission" date="2020-10" db="EMBL/GenBank/DDBJ databases">
        <title>Mucilaginibacter mali sp. nov., isolated from rhizosphere soil of apple orchard.</title>
        <authorList>
            <person name="Lee J.-S."/>
            <person name="Kim H.S."/>
            <person name="Kim J.-S."/>
        </authorList>
    </citation>
    <scope>NUCLEOTIDE SEQUENCE [LARGE SCALE GENOMIC DNA]</scope>
    <source>
        <strain evidence="4 5">KCTC 23157</strain>
    </source>
</reference>
<keyword evidence="5" id="KW-1185">Reference proteome</keyword>
<comment type="caution">
    <text evidence="4">The sequence shown here is derived from an EMBL/GenBank/DDBJ whole genome shotgun (WGS) entry which is preliminary data.</text>
</comment>
<feature type="modified residue" description="4-aspartylphosphate" evidence="1">
    <location>
        <position position="56"/>
    </location>
</feature>
<evidence type="ECO:0000259" key="2">
    <source>
        <dbReference type="PROSITE" id="PS50110"/>
    </source>
</evidence>
<dbReference type="SMART" id="SM00850">
    <property type="entry name" value="LytTR"/>
    <property type="match status" value="1"/>
</dbReference>
<dbReference type="SUPFAM" id="SSF52172">
    <property type="entry name" value="CheY-like"/>
    <property type="match status" value="1"/>
</dbReference>
<dbReference type="InterPro" id="IPR011006">
    <property type="entry name" value="CheY-like_superfamily"/>
</dbReference>
<dbReference type="PROSITE" id="PS50930">
    <property type="entry name" value="HTH_LYTTR"/>
    <property type="match status" value="1"/>
</dbReference>
<feature type="domain" description="Response regulatory" evidence="2">
    <location>
        <begin position="5"/>
        <end position="116"/>
    </location>
</feature>
<dbReference type="PANTHER" id="PTHR37299:SF1">
    <property type="entry name" value="STAGE 0 SPORULATION PROTEIN A HOMOLOG"/>
    <property type="match status" value="1"/>
</dbReference>
<dbReference type="Gene3D" id="3.40.50.2300">
    <property type="match status" value="1"/>
</dbReference>
<sequence length="235" mass="26909">MAPLKCIVIDDEPLALELMCKYIGNFSQLQLVRCFEDAISGAEFLAKNPIDVLFVDINMPDISGIDLVRSLAEKPMVIFTTAYKNFAFEGFELEALDYLLKPIDITRFGKAVEKAVEFQQYKTAQGNASQQESLYVYSEYRMVKINLNEIEYIESMEDYIKIHTSASPKPILTLMPLKKVLEKLPVNQFQRVHRSFVVATGKIKSIQNRKIQLANAELPISDSYSNFAKEWVKKY</sequence>
<dbReference type="Proteomes" id="UP000632774">
    <property type="component" value="Unassembled WGS sequence"/>
</dbReference>
<evidence type="ECO:0000256" key="1">
    <source>
        <dbReference type="PROSITE-ProRule" id="PRU00169"/>
    </source>
</evidence>
<dbReference type="PANTHER" id="PTHR37299">
    <property type="entry name" value="TRANSCRIPTIONAL REGULATOR-RELATED"/>
    <property type="match status" value="1"/>
</dbReference>
<dbReference type="Pfam" id="PF04397">
    <property type="entry name" value="LytTR"/>
    <property type="match status" value="1"/>
</dbReference>
<evidence type="ECO:0000259" key="3">
    <source>
        <dbReference type="PROSITE" id="PS50930"/>
    </source>
</evidence>
<dbReference type="EMBL" id="JADFFM010000001">
    <property type="protein sequence ID" value="MBE9666428.1"/>
    <property type="molecule type" value="Genomic_DNA"/>
</dbReference>
<proteinExistence type="predicted"/>
<gene>
    <name evidence="4" type="ORF">IRJ18_08660</name>
</gene>
<organism evidence="4 5">
    <name type="scientific">Mucilaginibacter boryungensis</name>
    <dbReference type="NCBI Taxonomy" id="768480"/>
    <lineage>
        <taxon>Bacteria</taxon>
        <taxon>Pseudomonadati</taxon>
        <taxon>Bacteroidota</taxon>
        <taxon>Sphingobacteriia</taxon>
        <taxon>Sphingobacteriales</taxon>
        <taxon>Sphingobacteriaceae</taxon>
        <taxon>Mucilaginibacter</taxon>
    </lineage>
</organism>
<dbReference type="Gene3D" id="2.40.50.1020">
    <property type="entry name" value="LytTr DNA-binding domain"/>
    <property type="match status" value="1"/>
</dbReference>
<dbReference type="RefSeq" id="WP_194105788.1">
    <property type="nucleotide sequence ID" value="NZ_JADFFM010000001.1"/>
</dbReference>
<evidence type="ECO:0000313" key="4">
    <source>
        <dbReference type="EMBL" id="MBE9666428.1"/>
    </source>
</evidence>
<accession>A0ABR9XGA1</accession>
<dbReference type="InterPro" id="IPR007492">
    <property type="entry name" value="LytTR_DNA-bd_dom"/>
</dbReference>
<dbReference type="InterPro" id="IPR001789">
    <property type="entry name" value="Sig_transdc_resp-reg_receiver"/>
</dbReference>
<keyword evidence="1" id="KW-0597">Phosphoprotein</keyword>
<feature type="domain" description="HTH LytTR-type" evidence="3">
    <location>
        <begin position="134"/>
        <end position="207"/>
    </location>
</feature>
<name>A0ABR9XGA1_9SPHI</name>
<evidence type="ECO:0000313" key="5">
    <source>
        <dbReference type="Proteomes" id="UP000632774"/>
    </source>
</evidence>
<dbReference type="PROSITE" id="PS50110">
    <property type="entry name" value="RESPONSE_REGULATORY"/>
    <property type="match status" value="1"/>
</dbReference>
<dbReference type="SMART" id="SM00448">
    <property type="entry name" value="REC"/>
    <property type="match status" value="1"/>
</dbReference>
<dbReference type="InterPro" id="IPR046947">
    <property type="entry name" value="LytR-like"/>
</dbReference>